<gene>
    <name evidence="2" type="ORF">GS4_08_00270</name>
</gene>
<evidence type="ECO:0000313" key="2">
    <source>
        <dbReference type="EMBL" id="GAC67443.1"/>
    </source>
</evidence>
<proteinExistence type="predicted"/>
<evidence type="ECO:0000259" key="1">
    <source>
        <dbReference type="Pfam" id="PF03756"/>
    </source>
</evidence>
<dbReference type="Proteomes" id="UP000011666">
    <property type="component" value="Unassembled WGS sequence"/>
</dbReference>
<dbReference type="EMBL" id="BANX01000008">
    <property type="protein sequence ID" value="GAC67443.1"/>
    <property type="molecule type" value="Genomic_DNA"/>
</dbReference>
<dbReference type="STRING" id="1223545.GS4_08_00270"/>
<name>M0QFV5_9ACTN</name>
<dbReference type="RefSeq" id="WP_007618647.1">
    <property type="nucleotide sequence ID" value="NZ_BANX01000008.1"/>
</dbReference>
<evidence type="ECO:0000313" key="3">
    <source>
        <dbReference type="Proteomes" id="UP000011666"/>
    </source>
</evidence>
<reference evidence="2 3" key="1">
    <citation type="submission" date="2013-01" db="EMBL/GenBank/DDBJ databases">
        <title>Whole genome shotgun sequence of Gordonia soli NBRC 108243.</title>
        <authorList>
            <person name="Isaki-Nakamura S."/>
            <person name="Hosoyama A."/>
            <person name="Tsuchikane K."/>
            <person name="Ando Y."/>
            <person name="Baba S."/>
            <person name="Ohji S."/>
            <person name="Hamada M."/>
            <person name="Tamura T."/>
            <person name="Yamazoe A."/>
            <person name="Yamazaki S."/>
            <person name="Fujita N."/>
        </authorList>
    </citation>
    <scope>NUCLEOTIDE SEQUENCE [LARGE SCALE GENOMIC DNA]</scope>
    <source>
        <strain evidence="2 3">NBRC 108243</strain>
    </source>
</reference>
<dbReference type="Pfam" id="PF03756">
    <property type="entry name" value="AfsA"/>
    <property type="match status" value="2"/>
</dbReference>
<comment type="caution">
    <text evidence="2">The sequence shown here is derived from an EMBL/GenBank/DDBJ whole genome shotgun (WGS) entry which is preliminary data.</text>
</comment>
<feature type="domain" description="A-factor biosynthesis hotdog" evidence="1">
    <location>
        <begin position="196"/>
        <end position="298"/>
    </location>
</feature>
<dbReference type="eggNOG" id="ENOG502ZTRV">
    <property type="taxonomic scope" value="Bacteria"/>
</dbReference>
<dbReference type="AlphaFoldDB" id="M0QFV5"/>
<organism evidence="2 3">
    <name type="scientific">Gordonia soli NBRC 108243</name>
    <dbReference type="NCBI Taxonomy" id="1223545"/>
    <lineage>
        <taxon>Bacteria</taxon>
        <taxon>Bacillati</taxon>
        <taxon>Actinomycetota</taxon>
        <taxon>Actinomycetes</taxon>
        <taxon>Mycobacteriales</taxon>
        <taxon>Gordoniaceae</taxon>
        <taxon>Gordonia</taxon>
    </lineage>
</organism>
<protein>
    <submittedName>
        <fullName evidence="2">Putative gamma-butyrolactone biosynthesis enzyme</fullName>
    </submittedName>
</protein>
<accession>M0QFV5</accession>
<dbReference type="InterPro" id="IPR005509">
    <property type="entry name" value="AfsA_hotdog_dom"/>
</dbReference>
<feature type="domain" description="A-factor biosynthesis hotdog" evidence="1">
    <location>
        <begin position="16"/>
        <end position="133"/>
    </location>
</feature>
<keyword evidence="3" id="KW-1185">Reference proteome</keyword>
<sequence>MSLQTPPWQATVPRELVHKRAVSEVFLTALGAPAPGSVVVHAQWPSGNQFYRQAGGSHYGINAALECIRQACVAATHTTLSVDLDDQFIMLGLTATLTPSALVVRAEPTNVILQGSLERDGQTRTGRRIAWAFTVIAGGIEIGTGRGDLIAMDRARYEAMRATQMTETAARLDPSARGRHAPQPTPHEAAALTSRIDDVRHTLNVDQTQANYFDHPLDHVPGMLMIDGSCEVARHGHTEVTARPAIVTAVDVSCRHFAELIAPCTVEIIAAESVSLTELTQQVSLSQSGVQCCTSRIRTESI</sequence>